<evidence type="ECO:0000313" key="2">
    <source>
        <dbReference type="Proteomes" id="UP000326169"/>
    </source>
</evidence>
<reference evidence="1 2" key="1">
    <citation type="journal article" date="2019" name="J Genomics">
        <title>The Draft Genome of a Hydrogen-producing Cyanobacterium, Arthrospira platensis NIES-46.</title>
        <authorList>
            <person name="Suzuki S."/>
            <person name="Yamaguchi H."/>
            <person name="Kawachi M."/>
        </authorList>
    </citation>
    <scope>NUCLEOTIDE SEQUENCE [LARGE SCALE GENOMIC DNA]</scope>
    <source>
        <strain evidence="1 2">NIES-46</strain>
    </source>
</reference>
<proteinExistence type="predicted"/>
<comment type="caution">
    <text evidence="1">The sequence shown here is derived from an EMBL/GenBank/DDBJ whole genome shotgun (WGS) entry which is preliminary data.</text>
</comment>
<evidence type="ECO:0000313" key="1">
    <source>
        <dbReference type="EMBL" id="GCE92283.1"/>
    </source>
</evidence>
<protein>
    <recommendedName>
        <fullName evidence="3">Transposase</fullName>
    </recommendedName>
</protein>
<sequence>MHKMSFLSRGVKKGDRLSTKNSCIVIFYLCWENNFFRDRIGVLACIFASRHSNPLGAIYLMVAQPP</sequence>
<keyword evidence="2" id="KW-1185">Reference proteome</keyword>
<organism evidence="1 2">
    <name type="scientific">Limnospira platensis NIES-46</name>
    <dbReference type="NCBI Taxonomy" id="1236695"/>
    <lineage>
        <taxon>Bacteria</taxon>
        <taxon>Bacillati</taxon>
        <taxon>Cyanobacteriota</taxon>
        <taxon>Cyanophyceae</taxon>
        <taxon>Oscillatoriophycideae</taxon>
        <taxon>Oscillatoriales</taxon>
        <taxon>Sirenicapillariaceae</taxon>
        <taxon>Limnospira</taxon>
    </lineage>
</organism>
<name>A0A5M3SYN8_LIMPL</name>
<gene>
    <name evidence="1" type="ORF">NIES46_03220</name>
</gene>
<evidence type="ECO:0008006" key="3">
    <source>
        <dbReference type="Google" id="ProtNLM"/>
    </source>
</evidence>
<accession>A0A5M3SYN8</accession>
<dbReference type="Proteomes" id="UP000326169">
    <property type="component" value="Unassembled WGS sequence"/>
</dbReference>
<dbReference type="EMBL" id="BIMW01000010">
    <property type="protein sequence ID" value="GCE92283.1"/>
    <property type="molecule type" value="Genomic_DNA"/>
</dbReference>